<dbReference type="RefSeq" id="WP_096813671.1">
    <property type="nucleotide sequence ID" value="NZ_JXJW01000002.1"/>
</dbReference>
<proteinExistence type="predicted"/>
<accession>A0A2A5S5C5</accession>
<sequence>MLKKYIVGLDDDVKVMSFTRLNWLKAAGITSNIKNLNEVDEMKNIDSTFRSYYKDDVASSLKNVFSFCLKQLKVKEVDAPDYYCDAANDDQADSDEMVIRKDCWMTSKLRK</sequence>
<reference evidence="1 2" key="1">
    <citation type="submission" date="2014-12" db="EMBL/GenBank/DDBJ databases">
        <title>Draft genome sequences of 10 type strains of Lactococcus.</title>
        <authorList>
            <person name="Sun Z."/>
            <person name="Zhong Z."/>
            <person name="Liu W."/>
            <person name="Zhang W."/>
            <person name="Zhang H."/>
        </authorList>
    </citation>
    <scope>NUCLEOTIDE SEQUENCE [LARGE SCALE GENOMIC DNA]</scope>
    <source>
        <strain evidence="1 2">DSM 6634</strain>
    </source>
</reference>
<name>A0A2A5S5C5_9LACT</name>
<dbReference type="AlphaFoldDB" id="A0A2A5S5C5"/>
<evidence type="ECO:0000313" key="2">
    <source>
        <dbReference type="Proteomes" id="UP000218282"/>
    </source>
</evidence>
<keyword evidence="2" id="KW-1185">Reference proteome</keyword>
<dbReference type="Proteomes" id="UP000218282">
    <property type="component" value="Unassembled WGS sequence"/>
</dbReference>
<evidence type="ECO:0000313" key="1">
    <source>
        <dbReference type="EMBL" id="PCS08652.1"/>
    </source>
</evidence>
<organism evidence="1 2">
    <name type="scientific">Pseudolactococcus piscium</name>
    <dbReference type="NCBI Taxonomy" id="1364"/>
    <lineage>
        <taxon>Bacteria</taxon>
        <taxon>Bacillati</taxon>
        <taxon>Bacillota</taxon>
        <taxon>Bacilli</taxon>
        <taxon>Lactobacillales</taxon>
        <taxon>Streptococcaceae</taxon>
        <taxon>Pseudolactococcus</taxon>
    </lineage>
</organism>
<protein>
    <submittedName>
        <fullName evidence="1">Uncharacterized protein</fullName>
    </submittedName>
</protein>
<comment type="caution">
    <text evidence="1">The sequence shown here is derived from an EMBL/GenBank/DDBJ whole genome shotgun (WGS) entry which is preliminary data.</text>
</comment>
<dbReference type="EMBL" id="JXJW01000002">
    <property type="protein sequence ID" value="PCS08652.1"/>
    <property type="molecule type" value="Genomic_DNA"/>
</dbReference>
<gene>
    <name evidence="1" type="ORF">RU86_GL001036</name>
</gene>